<evidence type="ECO:0000256" key="6">
    <source>
        <dbReference type="ARBA" id="ARBA00022840"/>
    </source>
</evidence>
<dbReference type="Proteomes" id="UP000245390">
    <property type="component" value="Unassembled WGS sequence"/>
</dbReference>
<keyword evidence="4" id="KW-1003">Cell membrane</keyword>
<dbReference type="SUPFAM" id="SSF52540">
    <property type="entry name" value="P-loop containing nucleoside triphosphate hydrolases"/>
    <property type="match status" value="1"/>
</dbReference>
<evidence type="ECO:0000256" key="7">
    <source>
        <dbReference type="ARBA" id="ARBA00022967"/>
    </source>
</evidence>
<dbReference type="GO" id="GO:0005886">
    <property type="term" value="C:plasma membrane"/>
    <property type="evidence" value="ECO:0007669"/>
    <property type="project" value="UniProtKB-SubCell"/>
</dbReference>
<comment type="subcellular location">
    <subcellularLocation>
        <location evidence="1">Cell inner membrane</location>
        <topology evidence="1">Peripheral membrane protein</topology>
    </subcellularLocation>
</comment>
<dbReference type="GO" id="GO:0005524">
    <property type="term" value="F:ATP binding"/>
    <property type="evidence" value="ECO:0007669"/>
    <property type="project" value="UniProtKB-KW"/>
</dbReference>
<organism evidence="15 16">
    <name type="scientific">Silicimonas algicola</name>
    <dbReference type="NCBI Taxonomy" id="1826607"/>
    <lineage>
        <taxon>Bacteria</taxon>
        <taxon>Pseudomonadati</taxon>
        <taxon>Pseudomonadota</taxon>
        <taxon>Alphaproteobacteria</taxon>
        <taxon>Rhodobacterales</taxon>
        <taxon>Paracoccaceae</taxon>
    </lineage>
</organism>
<dbReference type="EC" id="7.2.2.11" evidence="11"/>
<dbReference type="PANTHER" id="PTHR43297:SF13">
    <property type="entry name" value="NICKEL ABC TRANSPORTER, ATP-BINDING PROTEIN"/>
    <property type="match status" value="1"/>
</dbReference>
<protein>
    <recommendedName>
        <fullName evidence="12">Nickel import system ATP-binding protein NikD</fullName>
        <ecNumber evidence="11">7.2.2.11</ecNumber>
    </recommendedName>
</protein>
<dbReference type="Pfam" id="PF00005">
    <property type="entry name" value="ABC_tran"/>
    <property type="match status" value="1"/>
</dbReference>
<feature type="domain" description="ABC transporter" evidence="14">
    <location>
        <begin position="8"/>
        <end position="258"/>
    </location>
</feature>
<gene>
    <name evidence="15" type="ORF">C8D95_11615</name>
</gene>
<evidence type="ECO:0000256" key="1">
    <source>
        <dbReference type="ARBA" id="ARBA00004417"/>
    </source>
</evidence>
<comment type="subunit">
    <text evidence="10">The complex is composed of two ATP-binding proteins (NikD and NikE), two transmembrane proteins (NikB and NikC) and a solute-binding protein (NikA).</text>
</comment>
<comment type="caution">
    <text evidence="15">The sequence shown here is derived from an EMBL/GenBank/DDBJ whole genome shotgun (WGS) entry which is preliminary data.</text>
</comment>
<keyword evidence="16" id="KW-1185">Reference proteome</keyword>
<evidence type="ECO:0000256" key="11">
    <source>
        <dbReference type="ARBA" id="ARBA00039098"/>
    </source>
</evidence>
<keyword evidence="7" id="KW-1278">Translocase</keyword>
<evidence type="ECO:0000256" key="4">
    <source>
        <dbReference type="ARBA" id="ARBA00022475"/>
    </source>
</evidence>
<dbReference type="PROSITE" id="PS00211">
    <property type="entry name" value="ABC_TRANSPORTER_1"/>
    <property type="match status" value="1"/>
</dbReference>
<dbReference type="GO" id="GO:0015413">
    <property type="term" value="F:ABC-type nickel transporter activity"/>
    <property type="evidence" value="ECO:0007669"/>
    <property type="project" value="UniProtKB-EC"/>
</dbReference>
<dbReference type="Pfam" id="PF08352">
    <property type="entry name" value="oligo_HPY"/>
    <property type="match status" value="1"/>
</dbReference>
<dbReference type="NCBIfam" id="TIGR01727">
    <property type="entry name" value="oligo_HPY"/>
    <property type="match status" value="1"/>
</dbReference>
<evidence type="ECO:0000256" key="13">
    <source>
        <dbReference type="ARBA" id="ARBA00048610"/>
    </source>
</evidence>
<dbReference type="RefSeq" id="WP_109761213.1">
    <property type="nucleotide sequence ID" value="NZ_CP034588.1"/>
</dbReference>
<evidence type="ECO:0000259" key="14">
    <source>
        <dbReference type="PROSITE" id="PS50893"/>
    </source>
</evidence>
<keyword evidence="9" id="KW-0472">Membrane</keyword>
<keyword evidence="3" id="KW-0813">Transport</keyword>
<evidence type="ECO:0000256" key="2">
    <source>
        <dbReference type="ARBA" id="ARBA00005417"/>
    </source>
</evidence>
<proteinExistence type="inferred from homology"/>
<dbReference type="SMART" id="SM00382">
    <property type="entry name" value="AAA"/>
    <property type="match status" value="1"/>
</dbReference>
<dbReference type="AlphaFoldDB" id="A0A316FVV1"/>
<comment type="catalytic activity">
    <reaction evidence="13">
        <text>Ni(2+)(out) + ATP + H2O = Ni(2+)(in) + ADP + phosphate + H(+)</text>
        <dbReference type="Rhea" id="RHEA:15557"/>
        <dbReference type="ChEBI" id="CHEBI:15377"/>
        <dbReference type="ChEBI" id="CHEBI:15378"/>
        <dbReference type="ChEBI" id="CHEBI:30616"/>
        <dbReference type="ChEBI" id="CHEBI:43474"/>
        <dbReference type="ChEBI" id="CHEBI:49786"/>
        <dbReference type="ChEBI" id="CHEBI:456216"/>
        <dbReference type="EC" id="7.2.2.11"/>
    </reaction>
    <physiologicalReaction direction="left-to-right" evidence="13">
        <dbReference type="Rhea" id="RHEA:15558"/>
    </physiologicalReaction>
</comment>
<evidence type="ECO:0000313" key="16">
    <source>
        <dbReference type="Proteomes" id="UP000245390"/>
    </source>
</evidence>
<evidence type="ECO:0000256" key="12">
    <source>
        <dbReference type="ARBA" id="ARBA00044143"/>
    </source>
</evidence>
<reference evidence="15 16" key="1">
    <citation type="submission" date="2018-05" db="EMBL/GenBank/DDBJ databases">
        <title>Genomic Encyclopedia of Type Strains, Phase IV (KMG-IV): sequencing the most valuable type-strain genomes for metagenomic binning, comparative biology and taxonomic classification.</title>
        <authorList>
            <person name="Goeker M."/>
        </authorList>
    </citation>
    <scope>NUCLEOTIDE SEQUENCE [LARGE SCALE GENOMIC DNA]</scope>
    <source>
        <strain evidence="15 16">DSM 103371</strain>
    </source>
</reference>
<evidence type="ECO:0000256" key="3">
    <source>
        <dbReference type="ARBA" id="ARBA00022448"/>
    </source>
</evidence>
<dbReference type="FunFam" id="3.40.50.300:FF:000016">
    <property type="entry name" value="Oligopeptide ABC transporter ATP-binding component"/>
    <property type="match status" value="1"/>
</dbReference>
<name>A0A316FVV1_9RHOB</name>
<dbReference type="KEGG" id="salo:EF888_14900"/>
<dbReference type="PROSITE" id="PS50893">
    <property type="entry name" value="ABC_TRANSPORTER_2"/>
    <property type="match status" value="1"/>
</dbReference>
<dbReference type="InterPro" id="IPR027417">
    <property type="entry name" value="P-loop_NTPase"/>
</dbReference>
<comment type="similarity">
    <text evidence="2">Belongs to the ABC transporter superfamily.</text>
</comment>
<accession>A0A316FVV1</accession>
<dbReference type="PANTHER" id="PTHR43297">
    <property type="entry name" value="OLIGOPEPTIDE TRANSPORT ATP-BINDING PROTEIN APPD"/>
    <property type="match status" value="1"/>
</dbReference>
<keyword evidence="5" id="KW-0547">Nucleotide-binding</keyword>
<dbReference type="InterPro" id="IPR017871">
    <property type="entry name" value="ABC_transporter-like_CS"/>
</dbReference>
<dbReference type="CDD" id="cd03257">
    <property type="entry name" value="ABC_NikE_OppD_transporters"/>
    <property type="match status" value="1"/>
</dbReference>
<keyword evidence="8" id="KW-0406">Ion transport</keyword>
<evidence type="ECO:0000313" key="15">
    <source>
        <dbReference type="EMBL" id="PWK52718.1"/>
    </source>
</evidence>
<evidence type="ECO:0000256" key="5">
    <source>
        <dbReference type="ARBA" id="ARBA00022741"/>
    </source>
</evidence>
<sequence length="328" mass="36386">MTRPERLLTVEEMCLHIDTYRGTVRAVDGVTFHVDQGESVGIVGESGSGKSMTALSLMRFTPLAGRFTAGSAMFQGRDLLKLSEREMRKIRGKDISMVFQDPMTFLNPLIRIGDQIGEVLVEHEGLSRRAAFNRAVEVLRQVRIPSPEDVAAQYPHQLSGGMRQRALIAMAIIGAPSLLIADEPTTALDVTVQAQIIELLRGVKEKHGLSLLMITHDLGIVAHVCDRVYVVYAGRIMEEAGVFEVFETPRHPYTTALLSSITYDEESGDGIGYIEGTVPSLIDPPEGCRFHTRCPAAMPVCRRLQPPRTRVSETQSVYCWLYEEAQDE</sequence>
<dbReference type="InterPro" id="IPR003439">
    <property type="entry name" value="ABC_transporter-like_ATP-bd"/>
</dbReference>
<dbReference type="InterPro" id="IPR013563">
    <property type="entry name" value="Oligopep_ABC_C"/>
</dbReference>
<dbReference type="OrthoDB" id="7957282at2"/>
<keyword evidence="6 15" id="KW-0067">ATP-binding</keyword>
<dbReference type="GO" id="GO:0016887">
    <property type="term" value="F:ATP hydrolysis activity"/>
    <property type="evidence" value="ECO:0007669"/>
    <property type="project" value="InterPro"/>
</dbReference>
<evidence type="ECO:0000256" key="10">
    <source>
        <dbReference type="ARBA" id="ARBA00038669"/>
    </source>
</evidence>
<dbReference type="InterPro" id="IPR003593">
    <property type="entry name" value="AAA+_ATPase"/>
</dbReference>
<dbReference type="InterPro" id="IPR050388">
    <property type="entry name" value="ABC_Ni/Peptide_Import"/>
</dbReference>
<dbReference type="GO" id="GO:0015833">
    <property type="term" value="P:peptide transport"/>
    <property type="evidence" value="ECO:0007669"/>
    <property type="project" value="InterPro"/>
</dbReference>
<evidence type="ECO:0000256" key="9">
    <source>
        <dbReference type="ARBA" id="ARBA00023136"/>
    </source>
</evidence>
<dbReference type="EMBL" id="QGGV01000016">
    <property type="protein sequence ID" value="PWK52718.1"/>
    <property type="molecule type" value="Genomic_DNA"/>
</dbReference>
<evidence type="ECO:0000256" key="8">
    <source>
        <dbReference type="ARBA" id="ARBA00023065"/>
    </source>
</evidence>
<dbReference type="Gene3D" id="3.40.50.300">
    <property type="entry name" value="P-loop containing nucleotide triphosphate hydrolases"/>
    <property type="match status" value="1"/>
</dbReference>